<dbReference type="CDD" id="cd03809">
    <property type="entry name" value="GT4_MtfB-like"/>
    <property type="match status" value="1"/>
</dbReference>
<dbReference type="InterPro" id="IPR001296">
    <property type="entry name" value="Glyco_trans_1"/>
</dbReference>
<dbReference type="Gene3D" id="3.40.50.2000">
    <property type="entry name" value="Glycogen Phosphorylase B"/>
    <property type="match status" value="2"/>
</dbReference>
<dbReference type="Pfam" id="PF00534">
    <property type="entry name" value="Glycos_transf_1"/>
    <property type="match status" value="1"/>
</dbReference>
<protein>
    <submittedName>
        <fullName evidence="4">Mannosyl transferase</fullName>
    </submittedName>
</protein>
<reference evidence="4 5" key="1">
    <citation type="submission" date="2015-08" db="EMBL/GenBank/DDBJ databases">
        <title>Complete genome sequence of Sulfurifustis variabilis.</title>
        <authorList>
            <person name="Miura A."/>
            <person name="Kojima H."/>
            <person name="Fukui M."/>
        </authorList>
    </citation>
    <scope>NUCLEOTIDE SEQUENCE [LARGE SCALE GENOMIC DNA]</scope>
    <source>
        <strain evidence="5">skN76</strain>
    </source>
</reference>
<dbReference type="PANTHER" id="PTHR46401:SF2">
    <property type="entry name" value="GLYCOSYLTRANSFERASE WBBK-RELATED"/>
    <property type="match status" value="1"/>
</dbReference>
<feature type="domain" description="Glycosyl transferase family 1" evidence="2">
    <location>
        <begin position="162"/>
        <end position="309"/>
    </location>
</feature>
<feature type="domain" description="Glycosyltransferase subfamily 4-like N-terminal" evidence="3">
    <location>
        <begin position="79"/>
        <end position="150"/>
    </location>
</feature>
<evidence type="ECO:0000313" key="5">
    <source>
        <dbReference type="Proteomes" id="UP000218899"/>
    </source>
</evidence>
<dbReference type="FunFam" id="3.40.50.2000:FF:000119">
    <property type="entry name" value="Glycosyl transferase group 1"/>
    <property type="match status" value="1"/>
</dbReference>
<accession>A0A1B4V420</accession>
<dbReference type="AlphaFoldDB" id="A0A1B4V420"/>
<dbReference type="Pfam" id="PF13439">
    <property type="entry name" value="Glyco_transf_4"/>
    <property type="match status" value="1"/>
</dbReference>
<dbReference type="SUPFAM" id="SSF53756">
    <property type="entry name" value="UDP-Glycosyltransferase/glycogen phosphorylase"/>
    <property type="match status" value="1"/>
</dbReference>
<name>A0A1B4V420_9GAMM</name>
<dbReference type="EMBL" id="AP014936">
    <property type="protein sequence ID" value="BAU48125.1"/>
    <property type="molecule type" value="Genomic_DNA"/>
</dbReference>
<evidence type="ECO:0000259" key="2">
    <source>
        <dbReference type="Pfam" id="PF00534"/>
    </source>
</evidence>
<dbReference type="OrthoDB" id="9801609at2"/>
<gene>
    <name evidence="4" type="ORF">SVA_1563</name>
</gene>
<proteinExistence type="predicted"/>
<dbReference type="PANTHER" id="PTHR46401">
    <property type="entry name" value="GLYCOSYLTRANSFERASE WBBK-RELATED"/>
    <property type="match status" value="1"/>
</dbReference>
<evidence type="ECO:0000256" key="1">
    <source>
        <dbReference type="ARBA" id="ARBA00022679"/>
    </source>
</evidence>
<organism evidence="4 5">
    <name type="scientific">Sulfurifustis variabilis</name>
    <dbReference type="NCBI Taxonomy" id="1675686"/>
    <lineage>
        <taxon>Bacteria</taxon>
        <taxon>Pseudomonadati</taxon>
        <taxon>Pseudomonadota</taxon>
        <taxon>Gammaproteobacteria</taxon>
        <taxon>Acidiferrobacterales</taxon>
        <taxon>Acidiferrobacteraceae</taxon>
        <taxon>Sulfurifustis</taxon>
    </lineage>
</organism>
<keyword evidence="5" id="KW-1185">Reference proteome</keyword>
<sequence>MDESIAINTRVIRSGGSSGVLRYTRELSRALAGQATAVAPTGAFSGTAGHLWEQLSLPRRVGRALLFSPSNTGPLAVSRQVVTIHDWAVMDHPEWFSPRFSALYRFLLPRLVARVRRVITVSRFSRERILEATRVDPERVVVVPNAVGPEFRPQSRERTASMRRSLRLKSDRYVLSLGSIEPRKNIPRVLSAWRMAQRQLPSDVWLVIAGAPGSASVFRAVPLNALPERVQLIGRVPEAELPALYTGAIALVYPSLYEGFGLPLLEAMASGTPVIGSSRGAMPEVVEAAGLLVDPRVPEAIAEAVVRVVVRTDLWKTLRHRGLERARRFSWKETARQTLAVLREAGSDA</sequence>
<dbReference type="RefSeq" id="WP_096460668.1">
    <property type="nucleotide sequence ID" value="NZ_AP014936.1"/>
</dbReference>
<dbReference type="GO" id="GO:0009103">
    <property type="term" value="P:lipopolysaccharide biosynthetic process"/>
    <property type="evidence" value="ECO:0007669"/>
    <property type="project" value="TreeGrafter"/>
</dbReference>
<dbReference type="GO" id="GO:0016757">
    <property type="term" value="F:glycosyltransferase activity"/>
    <property type="evidence" value="ECO:0007669"/>
    <property type="project" value="InterPro"/>
</dbReference>
<evidence type="ECO:0000259" key="3">
    <source>
        <dbReference type="Pfam" id="PF13439"/>
    </source>
</evidence>
<evidence type="ECO:0000313" key="4">
    <source>
        <dbReference type="EMBL" id="BAU48125.1"/>
    </source>
</evidence>
<dbReference type="KEGG" id="sva:SVA_1563"/>
<keyword evidence="1 4" id="KW-0808">Transferase</keyword>
<dbReference type="InterPro" id="IPR028098">
    <property type="entry name" value="Glyco_trans_4-like_N"/>
</dbReference>
<dbReference type="Proteomes" id="UP000218899">
    <property type="component" value="Chromosome"/>
</dbReference>